<dbReference type="GO" id="GO:0005886">
    <property type="term" value="C:plasma membrane"/>
    <property type="evidence" value="ECO:0007669"/>
    <property type="project" value="UniProtKB-SubCell"/>
</dbReference>
<dbReference type="Gene3D" id="3.40.50.300">
    <property type="entry name" value="P-loop containing nucleotide triphosphate hydrolases"/>
    <property type="match status" value="1"/>
</dbReference>
<feature type="domain" description="ABC transporter" evidence="11">
    <location>
        <begin position="9"/>
        <end position="239"/>
    </location>
</feature>
<keyword evidence="5" id="KW-0547">Nucleotide-binding</keyword>
<evidence type="ECO:0000256" key="6">
    <source>
        <dbReference type="ARBA" id="ARBA00022840"/>
    </source>
</evidence>
<evidence type="ECO:0000256" key="1">
    <source>
        <dbReference type="ARBA" id="ARBA00004413"/>
    </source>
</evidence>
<evidence type="ECO:0000313" key="13">
    <source>
        <dbReference type="EMBL" id="QEV33476.1"/>
    </source>
</evidence>
<gene>
    <name evidence="13" type="ORF">CP977_15940</name>
    <name evidence="12" type="ORF">GCM10010497_55200</name>
</gene>
<dbReference type="SMART" id="SM00382">
    <property type="entry name" value="AAA"/>
    <property type="match status" value="1"/>
</dbReference>
<dbReference type="InterPro" id="IPR005894">
    <property type="entry name" value="DrrA"/>
</dbReference>
<evidence type="ECO:0000256" key="3">
    <source>
        <dbReference type="ARBA" id="ARBA00022448"/>
    </source>
</evidence>
<dbReference type="GO" id="GO:0008559">
    <property type="term" value="F:ABC-type xenobiotic transporter activity"/>
    <property type="evidence" value="ECO:0007669"/>
    <property type="project" value="UniProtKB-EC"/>
</dbReference>
<dbReference type="AlphaFoldDB" id="A0AAV4KS26"/>
<accession>A0AAV4KS26</accession>
<evidence type="ECO:0000256" key="8">
    <source>
        <dbReference type="ARBA" id="ARBA00023136"/>
    </source>
</evidence>
<dbReference type="Proteomes" id="UP000326029">
    <property type="component" value="Chromosome"/>
</dbReference>
<dbReference type="SUPFAM" id="SSF52540">
    <property type="entry name" value="P-loop containing nucleoside triphosphate hydrolases"/>
    <property type="match status" value="1"/>
</dbReference>
<dbReference type="InterPro" id="IPR003593">
    <property type="entry name" value="AAA+_ATPase"/>
</dbReference>
<dbReference type="EMBL" id="CP023693">
    <property type="protein sequence ID" value="QEV33476.1"/>
    <property type="molecule type" value="Genomic_DNA"/>
</dbReference>
<dbReference type="GeneID" id="95455263"/>
<organism evidence="12 15">
    <name type="scientific">Streptomyces cinereoruber</name>
    <dbReference type="NCBI Taxonomy" id="67260"/>
    <lineage>
        <taxon>Bacteria</taxon>
        <taxon>Bacillati</taxon>
        <taxon>Actinomycetota</taxon>
        <taxon>Actinomycetes</taxon>
        <taxon>Kitasatosporales</taxon>
        <taxon>Streptomycetaceae</taxon>
        <taxon>Streptomyces</taxon>
    </lineage>
</organism>
<keyword evidence="6 12" id="KW-0067">ATP-binding</keyword>
<dbReference type="InterPro" id="IPR017871">
    <property type="entry name" value="ABC_transporter-like_CS"/>
</dbReference>
<keyword evidence="4" id="KW-1003">Cell membrane</keyword>
<dbReference type="Proteomes" id="UP000642014">
    <property type="component" value="Unassembled WGS sequence"/>
</dbReference>
<dbReference type="EMBL" id="BMSJ01000012">
    <property type="protein sequence ID" value="GGR44743.1"/>
    <property type="molecule type" value="Genomic_DNA"/>
</dbReference>
<dbReference type="PROSITE" id="PS00211">
    <property type="entry name" value="ABC_TRANSPORTER_1"/>
    <property type="match status" value="1"/>
</dbReference>
<keyword evidence="8" id="KW-0472">Membrane</keyword>
<evidence type="ECO:0000256" key="10">
    <source>
        <dbReference type="ARBA" id="ARBA00049985"/>
    </source>
</evidence>
<dbReference type="GO" id="GO:0016887">
    <property type="term" value="F:ATP hydrolysis activity"/>
    <property type="evidence" value="ECO:0007669"/>
    <property type="project" value="InterPro"/>
</dbReference>
<protein>
    <recommendedName>
        <fullName evidence="2">ABC-type xenobiotic transporter</fullName>
        <ecNumber evidence="2">7.6.2.2</ecNumber>
    </recommendedName>
</protein>
<dbReference type="NCBIfam" id="TIGR01188">
    <property type="entry name" value="drrA"/>
    <property type="match status" value="1"/>
</dbReference>
<proteinExistence type="inferred from homology"/>
<dbReference type="EC" id="7.6.2.2" evidence="2"/>
<keyword evidence="14" id="KW-1185">Reference proteome</keyword>
<evidence type="ECO:0000256" key="7">
    <source>
        <dbReference type="ARBA" id="ARBA00022967"/>
    </source>
</evidence>
<dbReference type="GO" id="GO:0043215">
    <property type="term" value="P:daunorubicin transport"/>
    <property type="evidence" value="ECO:0007669"/>
    <property type="project" value="InterPro"/>
</dbReference>
<evidence type="ECO:0000259" key="11">
    <source>
        <dbReference type="PROSITE" id="PS50893"/>
    </source>
</evidence>
<evidence type="ECO:0000313" key="12">
    <source>
        <dbReference type="EMBL" id="GGR44743.1"/>
    </source>
</evidence>
<dbReference type="InterPro" id="IPR025302">
    <property type="entry name" value="DrrA1/2-like_C"/>
</dbReference>
<dbReference type="FunFam" id="3.40.50.300:FF:000589">
    <property type="entry name" value="ABC transporter, ATP-binding subunit"/>
    <property type="match status" value="1"/>
</dbReference>
<evidence type="ECO:0000256" key="5">
    <source>
        <dbReference type="ARBA" id="ARBA00022741"/>
    </source>
</evidence>
<name>A0AAV4KS26_9ACTN</name>
<evidence type="ECO:0000256" key="2">
    <source>
        <dbReference type="ARBA" id="ARBA00012191"/>
    </source>
</evidence>
<evidence type="ECO:0000256" key="9">
    <source>
        <dbReference type="ARBA" id="ARBA00023251"/>
    </source>
</evidence>
<reference evidence="13 14" key="2">
    <citation type="submission" date="2017-09" db="EMBL/GenBank/DDBJ databases">
        <authorList>
            <person name="Lee N."/>
            <person name="Cho B.-K."/>
        </authorList>
    </citation>
    <scope>NUCLEOTIDE SEQUENCE [LARGE SCALE GENOMIC DNA]</scope>
    <source>
        <strain evidence="13 14">ATCC 19740</strain>
    </source>
</reference>
<evidence type="ECO:0000313" key="15">
    <source>
        <dbReference type="Proteomes" id="UP000642014"/>
    </source>
</evidence>
<dbReference type="GO" id="GO:0005524">
    <property type="term" value="F:ATP binding"/>
    <property type="evidence" value="ECO:0007669"/>
    <property type="project" value="UniProtKB-KW"/>
</dbReference>
<dbReference type="PANTHER" id="PTHR42711">
    <property type="entry name" value="ABC TRANSPORTER ATP-BINDING PROTEIN"/>
    <property type="match status" value="1"/>
</dbReference>
<dbReference type="PROSITE" id="PS50893">
    <property type="entry name" value="ABC_TRANSPORTER_2"/>
    <property type="match status" value="1"/>
</dbReference>
<dbReference type="RefSeq" id="WP_062754306.1">
    <property type="nucleotide sequence ID" value="NZ_BMSJ01000012.1"/>
</dbReference>
<dbReference type="InterPro" id="IPR003439">
    <property type="entry name" value="ABC_transporter-like_ATP-bd"/>
</dbReference>
<dbReference type="PANTHER" id="PTHR42711:SF19">
    <property type="entry name" value="DOXORUBICIN RESISTANCE ATP-BINDING PROTEIN DRRA"/>
    <property type="match status" value="1"/>
</dbReference>
<dbReference type="Pfam" id="PF13732">
    <property type="entry name" value="DrrA1-3_C"/>
    <property type="match status" value="1"/>
</dbReference>
<sequence length="317" mass="34065">MTAHAPAAIEAEGLRKNYKDHEVLKGIDLHVPAGTVLGLLGPNGAGKTTTVRILSTLLRLDGGRATVCGVDVSKHPREVRRRIGLSGQYAAVDEELSGRENLVLLGRLLHLGTRAARARAEEMLSRFHLTDAGDRPLREYSGGMRRRLDLASTLVGSPRVIFLDEPTTGLDPKSRLDLWAVVRELVAEGVTVLLTTQYLEEADELADRIAVIDKGRVVAEGSADELKRKVGEERLEITVTDPADLPAALTALNGVLTGELTRDDQRGVLGIELRDGLAGIAGAAAALHRAGIPVSDFAQRRPSLDEVFLTLTSHRAA</sequence>
<evidence type="ECO:0000313" key="14">
    <source>
        <dbReference type="Proteomes" id="UP000326029"/>
    </source>
</evidence>
<dbReference type="InterPro" id="IPR027417">
    <property type="entry name" value="P-loop_NTPase"/>
</dbReference>
<keyword evidence="9" id="KW-0046">Antibiotic resistance</keyword>
<dbReference type="GO" id="GO:0046677">
    <property type="term" value="P:response to antibiotic"/>
    <property type="evidence" value="ECO:0007669"/>
    <property type="project" value="UniProtKB-KW"/>
</dbReference>
<dbReference type="Pfam" id="PF00005">
    <property type="entry name" value="ABC_tran"/>
    <property type="match status" value="1"/>
</dbReference>
<comment type="similarity">
    <text evidence="10">Belongs to the ABC transporter superfamily. Drug exporter-1 (DrugE1) (TC 3.A.1.105) family.</text>
</comment>
<reference evidence="12 15" key="1">
    <citation type="journal article" date="2014" name="Int. J. Syst. Evol. Microbiol.">
        <title>Complete genome sequence of Corynebacterium casei LMG S-19264T (=DSM 44701T), isolated from a smear-ripened cheese.</title>
        <authorList>
            <consortium name="US DOE Joint Genome Institute (JGI-PGF)"/>
            <person name="Walter F."/>
            <person name="Albersmeier A."/>
            <person name="Kalinowski J."/>
            <person name="Ruckert C."/>
        </authorList>
    </citation>
    <scope>NUCLEOTIDE SEQUENCE [LARGE SCALE GENOMIC DNA]</scope>
    <source>
        <strain evidence="12 15">JCM 4205</strain>
    </source>
</reference>
<evidence type="ECO:0000256" key="4">
    <source>
        <dbReference type="ARBA" id="ARBA00022475"/>
    </source>
</evidence>
<reference evidence="12" key="3">
    <citation type="submission" date="2023-08" db="EMBL/GenBank/DDBJ databases">
        <authorList>
            <person name="Sun Q."/>
            <person name="Ohkuma M."/>
        </authorList>
    </citation>
    <scope>NUCLEOTIDE SEQUENCE</scope>
    <source>
        <strain evidence="12">JCM 4205</strain>
    </source>
</reference>
<dbReference type="GO" id="GO:1900753">
    <property type="term" value="P:doxorubicin transport"/>
    <property type="evidence" value="ECO:0007669"/>
    <property type="project" value="InterPro"/>
</dbReference>
<keyword evidence="7" id="KW-1278">Translocase</keyword>
<comment type="subcellular location">
    <subcellularLocation>
        <location evidence="1">Cell membrane</location>
        <topology evidence="1">Peripheral membrane protein</topology>
        <orientation evidence="1">Cytoplasmic side</orientation>
    </subcellularLocation>
</comment>
<dbReference type="InterPro" id="IPR050763">
    <property type="entry name" value="ABC_transporter_ATP-binding"/>
</dbReference>
<keyword evidence="3" id="KW-0813">Transport</keyword>